<dbReference type="PANTHER" id="PTHR31232:SF18">
    <property type="entry name" value="S-PROTEIN HOMOLOG"/>
    <property type="match status" value="1"/>
</dbReference>
<proteinExistence type="inferred from homology"/>
<evidence type="ECO:0000256" key="2">
    <source>
        <dbReference type="ARBA" id="ARBA00005581"/>
    </source>
</evidence>
<keyword evidence="4 6" id="KW-0964">Secreted</keyword>
<accession>A0A6I9QIA7</accession>
<comment type="subcellular location">
    <subcellularLocation>
        <location evidence="1 6">Secreted</location>
    </subcellularLocation>
</comment>
<evidence type="ECO:0000256" key="4">
    <source>
        <dbReference type="ARBA" id="ARBA00022525"/>
    </source>
</evidence>
<dbReference type="Pfam" id="PF05938">
    <property type="entry name" value="Self-incomp_S1"/>
    <property type="match status" value="1"/>
</dbReference>
<reference evidence="8" key="1">
    <citation type="submission" date="2025-08" db="UniProtKB">
        <authorList>
            <consortium name="RefSeq"/>
        </authorList>
    </citation>
    <scope>IDENTIFICATION</scope>
</reference>
<dbReference type="OrthoDB" id="1938697at2759"/>
<dbReference type="GO" id="GO:0060320">
    <property type="term" value="P:rejection of self pollen"/>
    <property type="evidence" value="ECO:0007669"/>
    <property type="project" value="UniProtKB-KW"/>
</dbReference>
<evidence type="ECO:0000256" key="6">
    <source>
        <dbReference type="RuleBase" id="RU367044"/>
    </source>
</evidence>
<name>A0A6I9QIA7_ELAGV</name>
<dbReference type="GeneID" id="105036022"/>
<evidence type="ECO:0000313" key="7">
    <source>
        <dbReference type="Proteomes" id="UP000504607"/>
    </source>
</evidence>
<keyword evidence="7" id="KW-1185">Reference proteome</keyword>
<evidence type="ECO:0000313" key="8">
    <source>
        <dbReference type="RefSeq" id="XP_010910063.1"/>
    </source>
</evidence>
<dbReference type="InParanoid" id="A0A6I9QIA7"/>
<keyword evidence="3 6" id="KW-0713">Self-incompatibility</keyword>
<dbReference type="InterPro" id="IPR010264">
    <property type="entry name" value="Self-incomp_S1"/>
</dbReference>
<dbReference type="Proteomes" id="UP000504607">
    <property type="component" value="Chromosome 2"/>
</dbReference>
<evidence type="ECO:0000256" key="5">
    <source>
        <dbReference type="ARBA" id="ARBA00022729"/>
    </source>
</evidence>
<keyword evidence="5" id="KW-0732">Signal</keyword>
<protein>
    <recommendedName>
        <fullName evidence="6">S-protein homolog</fullName>
    </recommendedName>
</protein>
<dbReference type="GO" id="GO:0005576">
    <property type="term" value="C:extracellular region"/>
    <property type="evidence" value="ECO:0007669"/>
    <property type="project" value="UniProtKB-SubCell"/>
</dbReference>
<dbReference type="KEGG" id="egu:105036022"/>
<dbReference type="RefSeq" id="XP_010910063.1">
    <property type="nucleotide sequence ID" value="XM_010911761.2"/>
</dbReference>
<dbReference type="PANTHER" id="PTHR31232">
    <property type="match status" value="1"/>
</dbReference>
<organism evidence="7 8">
    <name type="scientific">Elaeis guineensis var. tenera</name>
    <name type="common">Oil palm</name>
    <dbReference type="NCBI Taxonomy" id="51953"/>
    <lineage>
        <taxon>Eukaryota</taxon>
        <taxon>Viridiplantae</taxon>
        <taxon>Streptophyta</taxon>
        <taxon>Embryophyta</taxon>
        <taxon>Tracheophyta</taxon>
        <taxon>Spermatophyta</taxon>
        <taxon>Magnoliopsida</taxon>
        <taxon>Liliopsida</taxon>
        <taxon>Arecaceae</taxon>
        <taxon>Arecoideae</taxon>
        <taxon>Cocoseae</taxon>
        <taxon>Elaeidinae</taxon>
        <taxon>Elaeis</taxon>
    </lineage>
</organism>
<evidence type="ECO:0000256" key="3">
    <source>
        <dbReference type="ARBA" id="ARBA00022471"/>
    </source>
</evidence>
<evidence type="ECO:0000256" key="1">
    <source>
        <dbReference type="ARBA" id="ARBA00004613"/>
    </source>
</evidence>
<dbReference type="AlphaFoldDB" id="A0A6I9QIA7"/>
<comment type="similarity">
    <text evidence="2 6">Belongs to the plant self-incompatibility (S1) protein family.</text>
</comment>
<gene>
    <name evidence="8" type="primary">LOC105036022</name>
</gene>
<sequence>MSPMLPIYMIDRQRQHHQQEQSMASWRYVVAVVAMLVVLAPCDEAVKVHVSILNRLGKGRSIDIHCQSKDNDLGLHTIPDGGEYGWDFSVNAFGSTLFYCDLAWEAVPEFHFDAYAYWRDQNRCSSQCSWLLAQEGVYGLNEGTGLWEFMYAWGS</sequence>